<dbReference type="EMBL" id="LWGZ01000960">
    <property type="protein sequence ID" value="OAX55206.1"/>
    <property type="molecule type" value="Genomic_DNA"/>
</dbReference>
<proteinExistence type="predicted"/>
<protein>
    <submittedName>
        <fullName evidence="2">Uncharacterized protein</fullName>
    </submittedName>
</protein>
<reference evidence="2 3" key="1">
    <citation type="submission" date="2016-04" db="EMBL/GenBank/DDBJ databases">
        <title>Identification of putative biosynthetic pathways for the production of bioactive secondary metabolites by the marine actinomycete Kocuria kristinae RUTW2-3.</title>
        <authorList>
            <person name="Waterworth S.C."/>
            <person name="Walmsley T.A."/>
            <person name="Matongo T."/>
            <person name="Davies-Coleman M.T."/>
            <person name="Dorrington R.A."/>
        </authorList>
    </citation>
    <scope>NUCLEOTIDE SEQUENCE [LARGE SCALE GENOMIC DNA]</scope>
    <source>
        <strain evidence="2 3">RUTW4-5</strain>
    </source>
</reference>
<feature type="region of interest" description="Disordered" evidence="1">
    <location>
        <begin position="1"/>
        <end position="22"/>
    </location>
</feature>
<evidence type="ECO:0000256" key="1">
    <source>
        <dbReference type="SAM" id="MobiDB-lite"/>
    </source>
</evidence>
<evidence type="ECO:0000313" key="3">
    <source>
        <dbReference type="Proteomes" id="UP000092021"/>
    </source>
</evidence>
<accession>A0A657ITM3</accession>
<sequence>MRCASDSGAAASRAVRKASAARERGCGRWAGAQSSSIASCTCRAVVSSRVALFSARTPARA</sequence>
<organism evidence="2 3">
    <name type="scientific">Rothia kristinae</name>
    <dbReference type="NCBI Taxonomy" id="37923"/>
    <lineage>
        <taxon>Bacteria</taxon>
        <taxon>Bacillati</taxon>
        <taxon>Actinomycetota</taxon>
        <taxon>Actinomycetes</taxon>
        <taxon>Micrococcales</taxon>
        <taxon>Micrococcaceae</taxon>
        <taxon>Rothia</taxon>
    </lineage>
</organism>
<dbReference type="Proteomes" id="UP000092021">
    <property type="component" value="Unassembled WGS sequence"/>
</dbReference>
<comment type="caution">
    <text evidence="2">The sequence shown here is derived from an EMBL/GenBank/DDBJ whole genome shotgun (WGS) entry which is preliminary data.</text>
</comment>
<gene>
    <name evidence="2" type="ORF">A5N15_10730</name>
</gene>
<evidence type="ECO:0000313" key="2">
    <source>
        <dbReference type="EMBL" id="OAX55206.1"/>
    </source>
</evidence>
<dbReference type="AlphaFoldDB" id="A0A657ITM3"/>
<name>A0A657ITM3_9MICC</name>